<keyword evidence="2" id="KW-1185">Reference proteome</keyword>
<reference evidence="1" key="1">
    <citation type="submission" date="2022-02" db="EMBL/GenBank/DDBJ databases">
        <title>Plant Genome Project.</title>
        <authorList>
            <person name="Zhang R.-G."/>
        </authorList>
    </citation>
    <scope>NUCLEOTIDE SEQUENCE</scope>
    <source>
        <strain evidence="1">AT1</strain>
    </source>
</reference>
<dbReference type="Proteomes" id="UP001062846">
    <property type="component" value="Chromosome 3"/>
</dbReference>
<proteinExistence type="predicted"/>
<name>A0ACC0PA30_RHOML</name>
<dbReference type="EMBL" id="CM046390">
    <property type="protein sequence ID" value="KAI8562011.1"/>
    <property type="molecule type" value="Genomic_DNA"/>
</dbReference>
<gene>
    <name evidence="1" type="ORF">RHMOL_Rhmol03G0001800</name>
</gene>
<accession>A0ACC0PA30</accession>
<comment type="caution">
    <text evidence="1">The sequence shown here is derived from an EMBL/GenBank/DDBJ whole genome shotgun (WGS) entry which is preliminary data.</text>
</comment>
<evidence type="ECO:0000313" key="2">
    <source>
        <dbReference type="Proteomes" id="UP001062846"/>
    </source>
</evidence>
<protein>
    <submittedName>
        <fullName evidence="1">Uncharacterized protein</fullName>
    </submittedName>
</protein>
<sequence>MLFTKLLAANGGGSSVTAFLLFHIPLVSRLDRLDSVMKFIEGKQELSRWSCSYSIAGRVETQCKPPEMAAREAYSEG</sequence>
<evidence type="ECO:0000313" key="1">
    <source>
        <dbReference type="EMBL" id="KAI8562011.1"/>
    </source>
</evidence>
<organism evidence="1 2">
    <name type="scientific">Rhododendron molle</name>
    <name type="common">Chinese azalea</name>
    <name type="synonym">Azalea mollis</name>
    <dbReference type="NCBI Taxonomy" id="49168"/>
    <lineage>
        <taxon>Eukaryota</taxon>
        <taxon>Viridiplantae</taxon>
        <taxon>Streptophyta</taxon>
        <taxon>Embryophyta</taxon>
        <taxon>Tracheophyta</taxon>
        <taxon>Spermatophyta</taxon>
        <taxon>Magnoliopsida</taxon>
        <taxon>eudicotyledons</taxon>
        <taxon>Gunneridae</taxon>
        <taxon>Pentapetalae</taxon>
        <taxon>asterids</taxon>
        <taxon>Ericales</taxon>
        <taxon>Ericaceae</taxon>
        <taxon>Ericoideae</taxon>
        <taxon>Rhodoreae</taxon>
        <taxon>Rhododendron</taxon>
    </lineage>
</organism>